<gene>
    <name evidence="4" type="ORF">METZ01_LOCUS202617</name>
</gene>
<dbReference type="Pfam" id="PF07719">
    <property type="entry name" value="TPR_2"/>
    <property type="match status" value="1"/>
</dbReference>
<name>A0A382EIJ6_9ZZZZ</name>
<evidence type="ECO:0000256" key="1">
    <source>
        <dbReference type="ARBA" id="ARBA00022679"/>
    </source>
</evidence>
<proteinExistence type="predicted"/>
<sequence length="521" mass="59743">KSIIKELRSLHRKKDFVGLEQASRKYLDYYENHPEIQNFLGAALSGQGLYQDAFVYFFKAVVDAESSSSKARFLSNIGVSYLKLDDQKNALNYLSKAVAEDEENVNALFNQANAMRNLGKVEQSLEVYQKAISLDPKHTNSVMFYSLALKVLGRFEDSKKWAFKALNLSPQLGMAHRHLSSMIDYSEDENHLIQMENLIKGNNLSDEDKMNLCFAISKALEEIGKYKDSFNYLSEGNNLARKGVEFSTKNSNNYYRLMKEAFSKDFFESAKTHNSLGEGIIFVLGMPRSGTSLVEQILASHSKVFGAGELRHFRICIDKLYFKVEGKKFPKNFSSHSLDLVDEVGKHYEEMISDIRGGSPFFVDKMPYNFMYIPLIKLSLPKSRIVLCERNPLDNCLSIYKQKFGVGNAYAYSLEELGNYYNSYREITDQWKSLLGDQIFCLNYEGLTRNQKEVTANMLDYCGLEWEESCLDFHKTNRNNKTASSVQVRRPIYTSSIKLGERYSEELEPLVNILNSQEKKL</sequence>
<protein>
    <submittedName>
        <fullName evidence="4">Uncharacterized protein</fullName>
    </submittedName>
</protein>
<feature type="non-terminal residue" evidence="4">
    <location>
        <position position="1"/>
    </location>
</feature>
<dbReference type="EMBL" id="UINC01044381">
    <property type="protein sequence ID" value="SVB49763.1"/>
    <property type="molecule type" value="Genomic_DNA"/>
</dbReference>
<dbReference type="PANTHER" id="PTHR12788">
    <property type="entry name" value="PROTEIN-TYROSINE SULFOTRANSFERASE 2"/>
    <property type="match status" value="1"/>
</dbReference>
<dbReference type="PROSITE" id="PS50005">
    <property type="entry name" value="TPR"/>
    <property type="match status" value="2"/>
</dbReference>
<dbReference type="Gene3D" id="1.25.40.10">
    <property type="entry name" value="Tetratricopeptide repeat domain"/>
    <property type="match status" value="1"/>
</dbReference>
<dbReference type="SMART" id="SM00028">
    <property type="entry name" value="TPR"/>
    <property type="match status" value="3"/>
</dbReference>
<dbReference type="GO" id="GO:0005794">
    <property type="term" value="C:Golgi apparatus"/>
    <property type="evidence" value="ECO:0007669"/>
    <property type="project" value="TreeGrafter"/>
</dbReference>
<dbReference type="InterPro" id="IPR027417">
    <property type="entry name" value="P-loop_NTPase"/>
</dbReference>
<dbReference type="PANTHER" id="PTHR12788:SF10">
    <property type="entry name" value="PROTEIN-TYROSINE SULFOTRANSFERASE"/>
    <property type="match status" value="1"/>
</dbReference>
<dbReference type="SUPFAM" id="SSF52540">
    <property type="entry name" value="P-loop containing nucleoside triphosphate hydrolases"/>
    <property type="match status" value="1"/>
</dbReference>
<keyword evidence="1" id="KW-0808">Transferase</keyword>
<evidence type="ECO:0000256" key="3">
    <source>
        <dbReference type="ARBA" id="ARBA00022803"/>
    </source>
</evidence>
<dbReference type="InterPro" id="IPR019734">
    <property type="entry name" value="TPR_rpt"/>
</dbReference>
<keyword evidence="3" id="KW-0802">TPR repeat</keyword>
<organism evidence="4">
    <name type="scientific">marine metagenome</name>
    <dbReference type="NCBI Taxonomy" id="408172"/>
    <lineage>
        <taxon>unclassified sequences</taxon>
        <taxon>metagenomes</taxon>
        <taxon>ecological metagenomes</taxon>
    </lineage>
</organism>
<evidence type="ECO:0000256" key="2">
    <source>
        <dbReference type="ARBA" id="ARBA00022737"/>
    </source>
</evidence>
<dbReference type="Pfam" id="PF13181">
    <property type="entry name" value="TPR_8"/>
    <property type="match status" value="1"/>
</dbReference>
<dbReference type="InterPro" id="IPR011990">
    <property type="entry name" value="TPR-like_helical_dom_sf"/>
</dbReference>
<dbReference type="PROSITE" id="PS50293">
    <property type="entry name" value="TPR_REGION"/>
    <property type="match status" value="1"/>
</dbReference>
<accession>A0A382EIJ6</accession>
<dbReference type="InterPro" id="IPR013105">
    <property type="entry name" value="TPR_2"/>
</dbReference>
<dbReference type="GO" id="GO:0008476">
    <property type="term" value="F:protein-tyrosine sulfotransferase activity"/>
    <property type="evidence" value="ECO:0007669"/>
    <property type="project" value="InterPro"/>
</dbReference>
<dbReference type="InterPro" id="IPR026634">
    <property type="entry name" value="TPST-like"/>
</dbReference>
<dbReference type="AlphaFoldDB" id="A0A382EIJ6"/>
<dbReference type="SUPFAM" id="SSF48452">
    <property type="entry name" value="TPR-like"/>
    <property type="match status" value="1"/>
</dbReference>
<dbReference type="Gene3D" id="3.40.50.300">
    <property type="entry name" value="P-loop containing nucleotide triphosphate hydrolases"/>
    <property type="match status" value="1"/>
</dbReference>
<dbReference type="Pfam" id="PF13469">
    <property type="entry name" value="Sulfotransfer_3"/>
    <property type="match status" value="1"/>
</dbReference>
<evidence type="ECO:0000313" key="4">
    <source>
        <dbReference type="EMBL" id="SVB49763.1"/>
    </source>
</evidence>
<reference evidence="4" key="1">
    <citation type="submission" date="2018-05" db="EMBL/GenBank/DDBJ databases">
        <authorList>
            <person name="Lanie J.A."/>
            <person name="Ng W.-L."/>
            <person name="Kazmierczak K.M."/>
            <person name="Andrzejewski T.M."/>
            <person name="Davidsen T.M."/>
            <person name="Wayne K.J."/>
            <person name="Tettelin H."/>
            <person name="Glass J.I."/>
            <person name="Rusch D."/>
            <person name="Podicherti R."/>
            <person name="Tsui H.-C.T."/>
            <person name="Winkler M.E."/>
        </authorList>
    </citation>
    <scope>NUCLEOTIDE SEQUENCE</scope>
</reference>
<keyword evidence="2" id="KW-0677">Repeat</keyword>